<evidence type="ECO:0000256" key="1">
    <source>
        <dbReference type="ARBA" id="ARBA00004651"/>
    </source>
</evidence>
<protein>
    <recommendedName>
        <fullName evidence="3 11">Protein-export membrane protein SecG</fullName>
    </recommendedName>
</protein>
<dbReference type="RefSeq" id="WP_026815735.1">
    <property type="nucleotide sequence ID" value="NZ_AUFF01000001.1"/>
</dbReference>
<evidence type="ECO:0000256" key="5">
    <source>
        <dbReference type="ARBA" id="ARBA00022475"/>
    </source>
</evidence>
<comment type="caution">
    <text evidence="11">Lacks conserved residue(s) required for the propagation of feature annotation.</text>
</comment>
<dbReference type="GO" id="GO:0005886">
    <property type="term" value="C:plasma membrane"/>
    <property type="evidence" value="ECO:0007669"/>
    <property type="project" value="UniProtKB-SubCell"/>
</dbReference>
<evidence type="ECO:0000256" key="2">
    <source>
        <dbReference type="ARBA" id="ARBA00008445"/>
    </source>
</evidence>
<keyword evidence="5 11" id="KW-1003">Cell membrane</keyword>
<comment type="function">
    <text evidence="11">Involved in protein export. Participates in an early event of protein translocation.</text>
</comment>
<keyword evidence="8 11" id="KW-1133">Transmembrane helix</keyword>
<name>A0A091BAQ9_9GAMM</name>
<evidence type="ECO:0000256" key="6">
    <source>
        <dbReference type="ARBA" id="ARBA00022692"/>
    </source>
</evidence>
<evidence type="ECO:0000256" key="12">
    <source>
        <dbReference type="SAM" id="MobiDB-lite"/>
    </source>
</evidence>
<keyword evidence="7 11" id="KW-0653">Protein transport</keyword>
<evidence type="ECO:0000256" key="3">
    <source>
        <dbReference type="ARBA" id="ARBA00017876"/>
    </source>
</evidence>
<reference evidence="13 14" key="1">
    <citation type="submission" date="2013-09" db="EMBL/GenBank/DDBJ databases">
        <title>Genome sequencing of Arenimonas composti.</title>
        <authorList>
            <person name="Chen F."/>
            <person name="Wang G."/>
        </authorList>
    </citation>
    <scope>NUCLEOTIDE SEQUENCE [LARGE SCALE GENOMIC DNA]</scope>
    <source>
        <strain evidence="13 14">TR7-09</strain>
    </source>
</reference>
<feature type="region of interest" description="Disordered" evidence="12">
    <location>
        <begin position="82"/>
        <end position="162"/>
    </location>
</feature>
<evidence type="ECO:0000256" key="8">
    <source>
        <dbReference type="ARBA" id="ARBA00022989"/>
    </source>
</evidence>
<dbReference type="EMBL" id="AWXU01000030">
    <property type="protein sequence ID" value="KFN49758.1"/>
    <property type="molecule type" value="Genomic_DNA"/>
</dbReference>
<keyword evidence="9 11" id="KW-0811">Translocation</keyword>
<dbReference type="GO" id="GO:0009306">
    <property type="term" value="P:protein secretion"/>
    <property type="evidence" value="ECO:0007669"/>
    <property type="project" value="UniProtKB-UniRule"/>
</dbReference>
<dbReference type="Proteomes" id="UP000029391">
    <property type="component" value="Unassembled WGS sequence"/>
</dbReference>
<feature type="compositionally biased region" description="Low complexity" evidence="12">
    <location>
        <begin position="102"/>
        <end position="128"/>
    </location>
</feature>
<keyword evidence="10 11" id="KW-0472">Membrane</keyword>
<gene>
    <name evidence="13" type="ORF">P873_09375</name>
</gene>
<accession>A0A091BAQ9</accession>
<dbReference type="AlphaFoldDB" id="A0A091BAQ9"/>
<dbReference type="GO" id="GO:0065002">
    <property type="term" value="P:intracellular protein transmembrane transport"/>
    <property type="evidence" value="ECO:0007669"/>
    <property type="project" value="TreeGrafter"/>
</dbReference>
<comment type="caution">
    <text evidence="13">The sequence shown here is derived from an EMBL/GenBank/DDBJ whole genome shotgun (WGS) entry which is preliminary data.</text>
</comment>
<sequence length="162" mass="15847">MLLTIVSVIYVLVAVAMIVLILMQRGSGAAAGSGFGAGASATVFGARGSANFLSTSTKWLAVVFFAMTLGIAYYHKDERAGVPAPVTQDDDLGAMGSADAIPGAPADGVPSAPADAAPVDAAAPAAGDNESVPAIEQGDVPEAAPANSAEDENAAGNGSENG</sequence>
<dbReference type="STRING" id="1121013.GCA_000426365_00161"/>
<evidence type="ECO:0000256" key="7">
    <source>
        <dbReference type="ARBA" id="ARBA00022927"/>
    </source>
</evidence>
<comment type="subcellular location">
    <subcellularLocation>
        <location evidence="1 11">Cell membrane</location>
        <topology evidence="1 11">Multi-pass membrane protein</topology>
    </subcellularLocation>
</comment>
<evidence type="ECO:0000313" key="13">
    <source>
        <dbReference type="EMBL" id="KFN49758.1"/>
    </source>
</evidence>
<keyword evidence="4 11" id="KW-0813">Transport</keyword>
<dbReference type="PANTHER" id="PTHR34182:SF1">
    <property type="entry name" value="PROTEIN-EXPORT MEMBRANE PROTEIN SECG"/>
    <property type="match status" value="1"/>
</dbReference>
<organism evidence="13 14">
    <name type="scientific">Arenimonas composti TR7-09 = DSM 18010</name>
    <dbReference type="NCBI Taxonomy" id="1121013"/>
    <lineage>
        <taxon>Bacteria</taxon>
        <taxon>Pseudomonadati</taxon>
        <taxon>Pseudomonadota</taxon>
        <taxon>Gammaproteobacteria</taxon>
        <taxon>Lysobacterales</taxon>
        <taxon>Lysobacteraceae</taxon>
        <taxon>Arenimonas</taxon>
    </lineage>
</organism>
<evidence type="ECO:0000256" key="9">
    <source>
        <dbReference type="ARBA" id="ARBA00023010"/>
    </source>
</evidence>
<dbReference type="PANTHER" id="PTHR34182">
    <property type="entry name" value="PROTEIN-EXPORT MEMBRANE PROTEIN SECG"/>
    <property type="match status" value="1"/>
</dbReference>
<comment type="similarity">
    <text evidence="2 11">Belongs to the SecG family.</text>
</comment>
<keyword evidence="6 11" id="KW-0812">Transmembrane</keyword>
<evidence type="ECO:0000256" key="11">
    <source>
        <dbReference type="RuleBase" id="RU365087"/>
    </source>
</evidence>
<evidence type="ECO:0000256" key="10">
    <source>
        <dbReference type="ARBA" id="ARBA00023136"/>
    </source>
</evidence>
<dbReference type="PRINTS" id="PR01651">
    <property type="entry name" value="SECGEXPORT"/>
</dbReference>
<dbReference type="GO" id="GO:0043952">
    <property type="term" value="P:protein transport by the Sec complex"/>
    <property type="evidence" value="ECO:0007669"/>
    <property type="project" value="TreeGrafter"/>
</dbReference>
<dbReference type="Pfam" id="PF03840">
    <property type="entry name" value="SecG"/>
    <property type="match status" value="1"/>
</dbReference>
<dbReference type="InterPro" id="IPR004692">
    <property type="entry name" value="SecG"/>
</dbReference>
<dbReference type="OrthoDB" id="9813947at2"/>
<dbReference type="NCBIfam" id="TIGR00810">
    <property type="entry name" value="secG"/>
    <property type="match status" value="1"/>
</dbReference>
<dbReference type="GO" id="GO:0015450">
    <property type="term" value="F:protein-transporting ATPase activity"/>
    <property type="evidence" value="ECO:0007669"/>
    <property type="project" value="UniProtKB-UniRule"/>
</dbReference>
<feature type="transmembrane region" description="Helical" evidence="11">
    <location>
        <begin position="56"/>
        <end position="74"/>
    </location>
</feature>
<evidence type="ECO:0000256" key="4">
    <source>
        <dbReference type="ARBA" id="ARBA00022448"/>
    </source>
</evidence>
<dbReference type="eggNOG" id="COG1314">
    <property type="taxonomic scope" value="Bacteria"/>
</dbReference>
<evidence type="ECO:0000313" key="14">
    <source>
        <dbReference type="Proteomes" id="UP000029391"/>
    </source>
</evidence>
<proteinExistence type="inferred from homology"/>
<keyword evidence="14" id="KW-1185">Reference proteome</keyword>